<dbReference type="PANTHER" id="PTHR46525:SF2">
    <property type="entry name" value="EMB|CAB72159.1"/>
    <property type="match status" value="1"/>
</dbReference>
<dbReference type="GO" id="GO:0010150">
    <property type="term" value="P:leaf senescence"/>
    <property type="evidence" value="ECO:0007669"/>
    <property type="project" value="UniProtKB-ARBA"/>
</dbReference>
<sequence length="265" mass="28385">LSLSLSHTPLRFGIYPSTGSLVIYKRKSRMQDFPVAVLLCLLPTFPIDKALGSVGSVIFLEIGSLPCFLPPFYCWVPVLTVQMAGRNHRLLKQTYRLFASAGTEADGPTTAAFVSSPVSSTAAAGDEFDESDVWGSADGGEARSDYGGNPKAAAFPSSRGAARRPPGRSAVAASLPVNIPDWSKILRDECIKDKGGVDGWDAEEEEDGEEGAAGTLVPPHEYLWKKRGGAAVASFSVHEGVGRTLKGRDLSRVRNAVWRQTGFQD</sequence>
<name>A0A1D1YMU0_9ARAE</name>
<dbReference type="EMBL" id="GDJX01011988">
    <property type="protein sequence ID" value="JAT55948.1"/>
    <property type="molecule type" value="Transcribed_RNA"/>
</dbReference>
<protein>
    <submittedName>
        <fullName evidence="3">Trinucleotide repeat-containing gene 6A protein</fullName>
    </submittedName>
</protein>
<dbReference type="AlphaFoldDB" id="A0A1D1YMU0"/>
<dbReference type="InterPro" id="IPR007608">
    <property type="entry name" value="Senescence_reg_S40"/>
</dbReference>
<reference evidence="3" key="1">
    <citation type="submission" date="2015-07" db="EMBL/GenBank/DDBJ databases">
        <title>Transcriptome Assembly of Anthurium amnicola.</title>
        <authorList>
            <person name="Suzuki J."/>
        </authorList>
    </citation>
    <scope>NUCLEOTIDE SEQUENCE</scope>
</reference>
<gene>
    <name evidence="3" type="primary">TNRC6A_1</name>
    <name evidence="3" type="ORF">g.60180</name>
</gene>
<evidence type="ECO:0000256" key="1">
    <source>
        <dbReference type="ARBA" id="ARBA00034773"/>
    </source>
</evidence>
<accession>A0A1D1YMU0</accession>
<feature type="non-terminal residue" evidence="3">
    <location>
        <position position="1"/>
    </location>
</feature>
<organism evidence="3">
    <name type="scientific">Anthurium amnicola</name>
    <dbReference type="NCBI Taxonomy" id="1678845"/>
    <lineage>
        <taxon>Eukaryota</taxon>
        <taxon>Viridiplantae</taxon>
        <taxon>Streptophyta</taxon>
        <taxon>Embryophyta</taxon>
        <taxon>Tracheophyta</taxon>
        <taxon>Spermatophyta</taxon>
        <taxon>Magnoliopsida</taxon>
        <taxon>Liliopsida</taxon>
        <taxon>Araceae</taxon>
        <taxon>Pothoideae</taxon>
        <taxon>Potheae</taxon>
        <taxon>Anthurium</taxon>
    </lineage>
</organism>
<evidence type="ECO:0000313" key="3">
    <source>
        <dbReference type="EMBL" id="JAT55948.1"/>
    </source>
</evidence>
<feature type="region of interest" description="Disordered" evidence="2">
    <location>
        <begin position="123"/>
        <end position="169"/>
    </location>
</feature>
<dbReference type="PANTHER" id="PTHR46525">
    <property type="entry name" value="EMB|CAB72159.1"/>
    <property type="match status" value="1"/>
</dbReference>
<comment type="similarity">
    <text evidence="1">Belongs to the senescence regulator S40 family.</text>
</comment>
<evidence type="ECO:0000256" key="2">
    <source>
        <dbReference type="SAM" id="MobiDB-lite"/>
    </source>
</evidence>
<proteinExistence type="inferred from homology"/>
<dbReference type="Pfam" id="PF04520">
    <property type="entry name" value="Senescence_reg"/>
    <property type="match status" value="1"/>
</dbReference>